<keyword evidence="8" id="KW-1185">Reference proteome</keyword>
<evidence type="ECO:0008006" key="9">
    <source>
        <dbReference type="Google" id="ProtNLM"/>
    </source>
</evidence>
<dbReference type="Gene3D" id="3.30.300.30">
    <property type="match status" value="1"/>
</dbReference>
<accession>A0A834M5K6</accession>
<evidence type="ECO:0000256" key="4">
    <source>
        <dbReference type="ARBA" id="ARBA00023140"/>
    </source>
</evidence>
<dbReference type="InterPro" id="IPR045851">
    <property type="entry name" value="AMP-bd_C_sf"/>
</dbReference>
<dbReference type="PANTHER" id="PTHR24096:SF149">
    <property type="entry name" value="AMP-BINDING DOMAIN-CONTAINING PROTEIN-RELATED"/>
    <property type="match status" value="1"/>
</dbReference>
<name>A0A834M5K6_RHYFE</name>
<dbReference type="InterPro" id="IPR020845">
    <property type="entry name" value="AMP-binding_CS"/>
</dbReference>
<dbReference type="Pfam" id="PF00501">
    <property type="entry name" value="AMP-binding"/>
    <property type="match status" value="1"/>
</dbReference>
<evidence type="ECO:0000256" key="2">
    <source>
        <dbReference type="ARBA" id="ARBA00006432"/>
    </source>
</evidence>
<dbReference type="InterPro" id="IPR000873">
    <property type="entry name" value="AMP-dep_synth/lig_dom"/>
</dbReference>
<comment type="caution">
    <text evidence="7">The sequence shown here is derived from an EMBL/GenBank/DDBJ whole genome shotgun (WGS) entry which is preliminary data.</text>
</comment>
<reference evidence="7" key="1">
    <citation type="submission" date="2020-08" db="EMBL/GenBank/DDBJ databases">
        <title>Genome sequencing and assembly of the red palm weevil Rhynchophorus ferrugineus.</title>
        <authorList>
            <person name="Dias G.B."/>
            <person name="Bergman C.M."/>
            <person name="Manee M."/>
        </authorList>
    </citation>
    <scope>NUCLEOTIDE SEQUENCE</scope>
    <source>
        <strain evidence="7">AA-2017</strain>
        <tissue evidence="7">Whole larva</tissue>
    </source>
</reference>
<sequence length="550" mass="62286">MEQLPDEVILDESNVLSGEIRRIGKKRCIGSEYFSSMKKNKHRVAQYIFDTGETDTYEELLQRCVRTALHLQQRNLNPDDVVCLSSYNHRDSCVPFIASTFLGLKVASLDPSFTSTDAAYLLKMVKPKIMFIVPEIIGIISRALEEAALETELVIYGDDVDKSIHTAFTDFLEHHQDEEAFTPVEIDDICETAVIFFSSGTTGLPKGICVNHKALYSQGCLIHRYGLLHKDSVFLSFPTLYWISTVFHMTSIIIVGCARLIVKKIDADQIWYQIDKYKVTYAFLAPFHAYQMIAVGRPDNIDTSSLSVVITGGAIFYADKIFELRELLPGTFICQAFGLTEVGGVALAFNIVRTRDRLLLYNNPSSCGRPMPGFLYKVVNLENERTCRANEKGELRIYSEFLLNGYYRQDSSEVFDGDGWLCTGDIVYYDEDACFYIVGRIKEMLKYQSWHVPPAVLEDVIQEHPAVKQVVVVGIPHQTDGEHPLALVVLKDQYKNTDPSRDIEHFVAKRVNDTHKLRGGVKFVESFPLTPSGKIKRAYMKEMVLNGEIQ</sequence>
<dbReference type="Gene3D" id="3.40.50.12780">
    <property type="entry name" value="N-terminal domain of ligase-like"/>
    <property type="match status" value="1"/>
</dbReference>
<gene>
    <name evidence="7" type="ORF">GWI33_020664</name>
</gene>
<dbReference type="InterPro" id="IPR042099">
    <property type="entry name" value="ANL_N_sf"/>
</dbReference>
<keyword evidence="4" id="KW-0576">Peroxisome</keyword>
<dbReference type="EMBL" id="JAACXV010014582">
    <property type="protein sequence ID" value="KAF7265919.1"/>
    <property type="molecule type" value="Genomic_DNA"/>
</dbReference>
<dbReference type="AlphaFoldDB" id="A0A834M5K6"/>
<dbReference type="Proteomes" id="UP000625711">
    <property type="component" value="Unassembled WGS sequence"/>
</dbReference>
<evidence type="ECO:0000313" key="7">
    <source>
        <dbReference type="EMBL" id="KAF7265919.1"/>
    </source>
</evidence>
<dbReference type="SUPFAM" id="SSF56801">
    <property type="entry name" value="Acetyl-CoA synthetase-like"/>
    <property type="match status" value="1"/>
</dbReference>
<organism evidence="7 8">
    <name type="scientific">Rhynchophorus ferrugineus</name>
    <name type="common">Red palm weevil</name>
    <name type="synonym">Curculio ferrugineus</name>
    <dbReference type="NCBI Taxonomy" id="354439"/>
    <lineage>
        <taxon>Eukaryota</taxon>
        <taxon>Metazoa</taxon>
        <taxon>Ecdysozoa</taxon>
        <taxon>Arthropoda</taxon>
        <taxon>Hexapoda</taxon>
        <taxon>Insecta</taxon>
        <taxon>Pterygota</taxon>
        <taxon>Neoptera</taxon>
        <taxon>Endopterygota</taxon>
        <taxon>Coleoptera</taxon>
        <taxon>Polyphaga</taxon>
        <taxon>Cucujiformia</taxon>
        <taxon>Curculionidae</taxon>
        <taxon>Dryophthorinae</taxon>
        <taxon>Rhynchophorus</taxon>
    </lineage>
</organism>
<keyword evidence="3" id="KW-0436">Ligase</keyword>
<dbReference type="Pfam" id="PF13193">
    <property type="entry name" value="AMP-binding_C"/>
    <property type="match status" value="1"/>
</dbReference>
<evidence type="ECO:0000256" key="3">
    <source>
        <dbReference type="ARBA" id="ARBA00022598"/>
    </source>
</evidence>
<evidence type="ECO:0000259" key="5">
    <source>
        <dbReference type="Pfam" id="PF00501"/>
    </source>
</evidence>
<feature type="domain" description="AMP-dependent synthetase/ligase" evidence="5">
    <location>
        <begin position="38"/>
        <end position="407"/>
    </location>
</feature>
<evidence type="ECO:0000256" key="1">
    <source>
        <dbReference type="ARBA" id="ARBA00004275"/>
    </source>
</evidence>
<dbReference type="GO" id="GO:0005777">
    <property type="term" value="C:peroxisome"/>
    <property type="evidence" value="ECO:0007669"/>
    <property type="project" value="UniProtKB-SubCell"/>
</dbReference>
<comment type="subcellular location">
    <subcellularLocation>
        <location evidence="1">Peroxisome</location>
    </subcellularLocation>
</comment>
<dbReference type="GO" id="GO:0016405">
    <property type="term" value="F:CoA-ligase activity"/>
    <property type="evidence" value="ECO:0007669"/>
    <property type="project" value="TreeGrafter"/>
</dbReference>
<proteinExistence type="inferred from homology"/>
<dbReference type="PROSITE" id="PS00455">
    <property type="entry name" value="AMP_BINDING"/>
    <property type="match status" value="1"/>
</dbReference>
<dbReference type="InterPro" id="IPR025110">
    <property type="entry name" value="AMP-bd_C"/>
</dbReference>
<evidence type="ECO:0000313" key="8">
    <source>
        <dbReference type="Proteomes" id="UP000625711"/>
    </source>
</evidence>
<comment type="similarity">
    <text evidence="2">Belongs to the ATP-dependent AMP-binding enzyme family.</text>
</comment>
<dbReference type="OrthoDB" id="10253869at2759"/>
<evidence type="ECO:0000259" key="6">
    <source>
        <dbReference type="Pfam" id="PF13193"/>
    </source>
</evidence>
<protein>
    <recommendedName>
        <fullName evidence="9">Luciferin 4-monooxygenase</fullName>
    </recommendedName>
</protein>
<feature type="domain" description="AMP-binding enzyme C-terminal" evidence="6">
    <location>
        <begin position="457"/>
        <end position="534"/>
    </location>
</feature>
<dbReference type="PANTHER" id="PTHR24096">
    <property type="entry name" value="LONG-CHAIN-FATTY-ACID--COA LIGASE"/>
    <property type="match status" value="1"/>
</dbReference>